<dbReference type="Proteomes" id="UP001183176">
    <property type="component" value="Unassembled WGS sequence"/>
</dbReference>
<reference evidence="2" key="1">
    <citation type="submission" date="2023-07" db="EMBL/GenBank/DDBJ databases">
        <title>30 novel species of actinomycetes from the DSMZ collection.</title>
        <authorList>
            <person name="Nouioui I."/>
        </authorList>
    </citation>
    <scope>NUCLEOTIDE SEQUENCE [LARGE SCALE GENOMIC DNA]</scope>
    <source>
        <strain evidence="2">DSM 44399</strain>
    </source>
</reference>
<evidence type="ECO:0000313" key="1">
    <source>
        <dbReference type="EMBL" id="MDT0262712.1"/>
    </source>
</evidence>
<proteinExistence type="predicted"/>
<sequence>MRTVLLRPMNLLCLLAVVAAVVRGTLPQLLSAVLVLAIVGLQLGVRHHRRPHSGIGGINGASAAGGGGATISLENGATQ</sequence>
<dbReference type="RefSeq" id="WP_311423861.1">
    <property type="nucleotide sequence ID" value="NZ_JAVREH010000021.1"/>
</dbReference>
<gene>
    <name evidence="1" type="ORF">RM423_15050</name>
</gene>
<comment type="caution">
    <text evidence="1">The sequence shown here is derived from an EMBL/GenBank/DDBJ whole genome shotgun (WGS) entry which is preliminary data.</text>
</comment>
<name>A0ABU2JCK2_9ACTN</name>
<accession>A0ABU2JCK2</accession>
<dbReference type="EMBL" id="JAVREH010000021">
    <property type="protein sequence ID" value="MDT0262712.1"/>
    <property type="molecule type" value="Genomic_DNA"/>
</dbReference>
<evidence type="ECO:0000313" key="2">
    <source>
        <dbReference type="Proteomes" id="UP001183176"/>
    </source>
</evidence>
<protein>
    <submittedName>
        <fullName evidence="1">Uncharacterized protein</fullName>
    </submittedName>
</protein>
<organism evidence="1 2">
    <name type="scientific">Jatrophihabitans lederbergiae</name>
    <dbReference type="NCBI Taxonomy" id="3075547"/>
    <lineage>
        <taxon>Bacteria</taxon>
        <taxon>Bacillati</taxon>
        <taxon>Actinomycetota</taxon>
        <taxon>Actinomycetes</taxon>
        <taxon>Jatrophihabitantales</taxon>
        <taxon>Jatrophihabitantaceae</taxon>
        <taxon>Jatrophihabitans</taxon>
    </lineage>
</organism>
<keyword evidence="2" id="KW-1185">Reference proteome</keyword>